<keyword evidence="2" id="KW-0812">Transmembrane</keyword>
<dbReference type="AlphaFoldDB" id="A0AAV9WX53"/>
<feature type="transmembrane region" description="Helical" evidence="2">
    <location>
        <begin position="38"/>
        <end position="61"/>
    </location>
</feature>
<feature type="transmembrane region" description="Helical" evidence="2">
    <location>
        <begin position="9"/>
        <end position="26"/>
    </location>
</feature>
<evidence type="ECO:0000256" key="2">
    <source>
        <dbReference type="SAM" id="Phobius"/>
    </source>
</evidence>
<feature type="compositionally biased region" description="Low complexity" evidence="1">
    <location>
        <begin position="75"/>
        <end position="96"/>
    </location>
</feature>
<keyword evidence="4" id="KW-1185">Reference proteome</keyword>
<proteinExistence type="predicted"/>
<evidence type="ECO:0000313" key="4">
    <source>
        <dbReference type="Proteomes" id="UP001365542"/>
    </source>
</evidence>
<name>A0AAV9WX53_9PEZI</name>
<comment type="caution">
    <text evidence="3">The sequence shown here is derived from an EMBL/GenBank/DDBJ whole genome shotgun (WGS) entry which is preliminary data.</text>
</comment>
<reference evidence="3 4" key="1">
    <citation type="submission" date="2019-10" db="EMBL/GenBank/DDBJ databases">
        <authorList>
            <person name="Palmer J.M."/>
        </authorList>
    </citation>
    <scope>NUCLEOTIDE SEQUENCE [LARGE SCALE GENOMIC DNA]</scope>
    <source>
        <strain evidence="3 4">TWF694</strain>
    </source>
</reference>
<dbReference type="Proteomes" id="UP001365542">
    <property type="component" value="Unassembled WGS sequence"/>
</dbReference>
<protein>
    <submittedName>
        <fullName evidence="3">Uncharacterized protein</fullName>
    </submittedName>
</protein>
<feature type="region of interest" description="Disordered" evidence="1">
    <location>
        <begin position="72"/>
        <end position="96"/>
    </location>
</feature>
<keyword evidence="2" id="KW-0472">Membrane</keyword>
<gene>
    <name evidence="3" type="ORF">TWF694_004742</name>
</gene>
<organism evidence="3 4">
    <name type="scientific">Orbilia ellipsospora</name>
    <dbReference type="NCBI Taxonomy" id="2528407"/>
    <lineage>
        <taxon>Eukaryota</taxon>
        <taxon>Fungi</taxon>
        <taxon>Dikarya</taxon>
        <taxon>Ascomycota</taxon>
        <taxon>Pezizomycotina</taxon>
        <taxon>Orbiliomycetes</taxon>
        <taxon>Orbiliales</taxon>
        <taxon>Orbiliaceae</taxon>
        <taxon>Orbilia</taxon>
    </lineage>
</organism>
<evidence type="ECO:0000313" key="3">
    <source>
        <dbReference type="EMBL" id="KAK6527762.1"/>
    </source>
</evidence>
<accession>A0AAV9WX53</accession>
<evidence type="ECO:0000256" key="1">
    <source>
        <dbReference type="SAM" id="MobiDB-lite"/>
    </source>
</evidence>
<dbReference type="EMBL" id="JAVHJO010000015">
    <property type="protein sequence ID" value="KAK6527762.1"/>
    <property type="molecule type" value="Genomic_DNA"/>
</dbReference>
<sequence>MLREFNKTSLLFGICALKLVITLAIWREKSKQVDSAVVLLELAGSTLTEWTLIVTAVTIFFRSNAAENREADIARSGSSTRSFRSRNSQLSSTSTTESSLIRRTAINYPMEVFLRMKDRQSEADLGRRAGTEMLDSSTKRYLRRRARRD</sequence>
<keyword evidence="2" id="KW-1133">Transmembrane helix</keyword>